<evidence type="ECO:0000256" key="4">
    <source>
        <dbReference type="ARBA" id="ARBA00022989"/>
    </source>
</evidence>
<feature type="transmembrane region" description="Helical" evidence="6">
    <location>
        <begin position="37"/>
        <end position="55"/>
    </location>
</feature>
<reference evidence="8 9" key="1">
    <citation type="submission" date="2023-07" db="EMBL/GenBank/DDBJ databases">
        <title>Genomic Encyclopedia of Type Strains, Phase IV (KMG-IV): sequencing the most valuable type-strain genomes for metagenomic binning, comparative biology and taxonomic classification.</title>
        <authorList>
            <person name="Goeker M."/>
        </authorList>
    </citation>
    <scope>NUCLEOTIDE SEQUENCE [LARGE SCALE GENOMIC DNA]</scope>
    <source>
        <strain evidence="8 9">DSM 23948</strain>
    </source>
</reference>
<keyword evidence="3 6" id="KW-0812">Transmembrane</keyword>
<evidence type="ECO:0000256" key="6">
    <source>
        <dbReference type="SAM" id="Phobius"/>
    </source>
</evidence>
<protein>
    <submittedName>
        <fullName evidence="8">Drug/metabolite transporter (DMT)-like permease</fullName>
    </submittedName>
</protein>
<feature type="transmembrane region" description="Helical" evidence="6">
    <location>
        <begin position="178"/>
        <end position="200"/>
    </location>
</feature>
<sequence>MGPKLNPYLALAIGVLSVSTSAILVKVSSAPSGVIAFYRLLFSVLFMLPIFLLRYVSELHHITKRDWIFSIVAGVFLAFHFILWFESLNYTSVASSTVLVTLQPLFAFVGTYFFFKEKFTVRAILCGVIAIVGSVIISWGDFKISGSALFGDILALIACALITAYLMFGQTVRKRVSLITYTFVVYSICTITLLAYVLLLEQPLVPYPTSDWVYFVLLALVPTLLGHTLFNWTIKWLSTSTISMAILLEPVGATVLAYYLLDEPILVTQITGGSIIIVALCFFLLEGKTSKSNLKLKNEH</sequence>
<dbReference type="InterPro" id="IPR050638">
    <property type="entry name" value="AA-Vitamin_Transporters"/>
</dbReference>
<proteinExistence type="inferred from homology"/>
<evidence type="ECO:0000313" key="8">
    <source>
        <dbReference type="EMBL" id="MDQ0157989.1"/>
    </source>
</evidence>
<evidence type="ECO:0000259" key="7">
    <source>
        <dbReference type="Pfam" id="PF00892"/>
    </source>
</evidence>
<dbReference type="SUPFAM" id="SSF103481">
    <property type="entry name" value="Multidrug resistance efflux transporter EmrE"/>
    <property type="match status" value="2"/>
</dbReference>
<evidence type="ECO:0000256" key="3">
    <source>
        <dbReference type="ARBA" id="ARBA00022692"/>
    </source>
</evidence>
<dbReference type="EMBL" id="JAUSTU010000054">
    <property type="protein sequence ID" value="MDQ0157989.1"/>
    <property type="molecule type" value="Genomic_DNA"/>
</dbReference>
<dbReference type="PANTHER" id="PTHR32322:SF2">
    <property type="entry name" value="EAMA DOMAIN-CONTAINING PROTEIN"/>
    <property type="match status" value="1"/>
</dbReference>
<accession>A0ABT9VAJ9</accession>
<feature type="domain" description="EamA" evidence="7">
    <location>
        <begin position="150"/>
        <end position="284"/>
    </location>
</feature>
<feature type="transmembrane region" description="Helical" evidence="6">
    <location>
        <begin position="146"/>
        <end position="166"/>
    </location>
</feature>
<feature type="transmembrane region" description="Helical" evidence="6">
    <location>
        <begin position="67"/>
        <end position="85"/>
    </location>
</feature>
<keyword evidence="4 6" id="KW-1133">Transmembrane helix</keyword>
<comment type="caution">
    <text evidence="8">The sequence shown here is derived from an EMBL/GenBank/DDBJ whole genome shotgun (WGS) entry which is preliminary data.</text>
</comment>
<dbReference type="Pfam" id="PF00892">
    <property type="entry name" value="EamA"/>
    <property type="match status" value="2"/>
</dbReference>
<feature type="transmembrane region" description="Helical" evidence="6">
    <location>
        <begin position="97"/>
        <end position="115"/>
    </location>
</feature>
<comment type="subcellular location">
    <subcellularLocation>
        <location evidence="1">Endomembrane system</location>
        <topology evidence="1">Multi-pass membrane protein</topology>
    </subcellularLocation>
</comment>
<evidence type="ECO:0000256" key="1">
    <source>
        <dbReference type="ARBA" id="ARBA00004127"/>
    </source>
</evidence>
<evidence type="ECO:0000256" key="5">
    <source>
        <dbReference type="ARBA" id="ARBA00023136"/>
    </source>
</evidence>
<feature type="transmembrane region" description="Helical" evidence="6">
    <location>
        <begin position="266"/>
        <end position="285"/>
    </location>
</feature>
<comment type="similarity">
    <text evidence="2">Belongs to the EamA transporter family.</text>
</comment>
<keyword evidence="5 6" id="KW-0472">Membrane</keyword>
<keyword evidence="9" id="KW-1185">Reference proteome</keyword>
<feature type="transmembrane region" description="Helical" evidence="6">
    <location>
        <begin position="7"/>
        <end position="25"/>
    </location>
</feature>
<feature type="transmembrane region" description="Helical" evidence="6">
    <location>
        <begin position="242"/>
        <end position="260"/>
    </location>
</feature>
<evidence type="ECO:0000313" key="9">
    <source>
        <dbReference type="Proteomes" id="UP001231362"/>
    </source>
</evidence>
<evidence type="ECO:0000256" key="2">
    <source>
        <dbReference type="ARBA" id="ARBA00007362"/>
    </source>
</evidence>
<feature type="transmembrane region" description="Helical" evidence="6">
    <location>
        <begin position="212"/>
        <end position="230"/>
    </location>
</feature>
<name>A0ABT9VAJ9_9BACL</name>
<feature type="domain" description="EamA" evidence="7">
    <location>
        <begin position="8"/>
        <end position="138"/>
    </location>
</feature>
<dbReference type="Proteomes" id="UP001231362">
    <property type="component" value="Unassembled WGS sequence"/>
</dbReference>
<organism evidence="8 9">
    <name type="scientific">Anoxybacillus andreesenii</name>
    <dbReference type="NCBI Taxonomy" id="1325932"/>
    <lineage>
        <taxon>Bacteria</taxon>
        <taxon>Bacillati</taxon>
        <taxon>Bacillota</taxon>
        <taxon>Bacilli</taxon>
        <taxon>Bacillales</taxon>
        <taxon>Anoxybacillaceae</taxon>
        <taxon>Anoxybacillus</taxon>
    </lineage>
</organism>
<dbReference type="PANTHER" id="PTHR32322">
    <property type="entry name" value="INNER MEMBRANE TRANSPORTER"/>
    <property type="match status" value="1"/>
</dbReference>
<feature type="transmembrane region" description="Helical" evidence="6">
    <location>
        <begin position="122"/>
        <end position="140"/>
    </location>
</feature>
<gene>
    <name evidence="8" type="ORF">J2S07_004362</name>
</gene>
<dbReference type="InterPro" id="IPR000620">
    <property type="entry name" value="EamA_dom"/>
</dbReference>
<dbReference type="InterPro" id="IPR037185">
    <property type="entry name" value="EmrE-like"/>
</dbReference>